<gene>
    <name evidence="1" type="ORF">MUK42_16257</name>
</gene>
<reference evidence="1" key="1">
    <citation type="submission" date="2022-05" db="EMBL/GenBank/DDBJ databases">
        <title>The Musa troglodytarum L. genome provides insights into the mechanism of non-climacteric behaviour and enrichment of carotenoids.</title>
        <authorList>
            <person name="Wang J."/>
        </authorList>
    </citation>
    <scope>NUCLEOTIDE SEQUENCE</scope>
    <source>
        <tissue evidence="1">Leaf</tissue>
    </source>
</reference>
<evidence type="ECO:0000313" key="1">
    <source>
        <dbReference type="EMBL" id="URE35593.1"/>
    </source>
</evidence>
<accession>A0A9E7HR30</accession>
<dbReference type="OrthoDB" id="10396034at2759"/>
<dbReference type="Proteomes" id="UP001055439">
    <property type="component" value="Chromosome 8"/>
</dbReference>
<protein>
    <submittedName>
        <fullName evidence="1">Uncharacterized protein</fullName>
    </submittedName>
</protein>
<keyword evidence="2" id="KW-1185">Reference proteome</keyword>
<evidence type="ECO:0000313" key="2">
    <source>
        <dbReference type="Proteomes" id="UP001055439"/>
    </source>
</evidence>
<name>A0A9E7HR30_9LILI</name>
<dbReference type="EMBL" id="CP097510">
    <property type="protein sequence ID" value="URE35593.1"/>
    <property type="molecule type" value="Genomic_DNA"/>
</dbReference>
<dbReference type="AlphaFoldDB" id="A0A9E7HR30"/>
<proteinExistence type="predicted"/>
<organism evidence="1 2">
    <name type="scientific">Musa troglodytarum</name>
    <name type="common">fe'i banana</name>
    <dbReference type="NCBI Taxonomy" id="320322"/>
    <lineage>
        <taxon>Eukaryota</taxon>
        <taxon>Viridiplantae</taxon>
        <taxon>Streptophyta</taxon>
        <taxon>Embryophyta</taxon>
        <taxon>Tracheophyta</taxon>
        <taxon>Spermatophyta</taxon>
        <taxon>Magnoliopsida</taxon>
        <taxon>Liliopsida</taxon>
        <taxon>Zingiberales</taxon>
        <taxon>Musaceae</taxon>
        <taxon>Musa</taxon>
    </lineage>
</organism>
<sequence length="73" mass="7762">MSLLMGSSEFTDLRHAPAPALEFSRSFCVRLPTKAMVACLTSWPQELSPAICGGFMATVLPDASAKGGIYRIG</sequence>